<keyword evidence="1" id="KW-0472">Membrane</keyword>
<keyword evidence="1" id="KW-1133">Transmembrane helix</keyword>
<dbReference type="EMBL" id="FMUH01000003">
    <property type="protein sequence ID" value="SCX50431.1"/>
    <property type="molecule type" value="Genomic_DNA"/>
</dbReference>
<protein>
    <recommendedName>
        <fullName evidence="4">Tryptophan-associated transmembrane protein (Trp_oprn_chp)</fullName>
    </recommendedName>
</protein>
<dbReference type="Proteomes" id="UP000198981">
    <property type="component" value="Unassembled WGS sequence"/>
</dbReference>
<sequence>MTQPVPVRRLPPIPAGIAALCGLLGALPVAVFSFIAGVFALAGQVWVGVLLSAVPAAVAVVIAVGAVLLLMGRSWVVLVVGAVLTLGLVVWAVAYGAADDDPVSLAVLVGGPLLAAVLGSLPSVRAWVAARRAERGARV</sequence>
<accession>A0A1G4YAF2</accession>
<keyword evidence="3" id="KW-1185">Reference proteome</keyword>
<organism evidence="2 3">
    <name type="scientific">Klenkia marina</name>
    <dbReference type="NCBI Taxonomy" id="1960309"/>
    <lineage>
        <taxon>Bacteria</taxon>
        <taxon>Bacillati</taxon>
        <taxon>Actinomycetota</taxon>
        <taxon>Actinomycetes</taxon>
        <taxon>Geodermatophilales</taxon>
        <taxon>Geodermatophilaceae</taxon>
        <taxon>Klenkia</taxon>
    </lineage>
</organism>
<feature type="transmembrane region" description="Helical" evidence="1">
    <location>
        <begin position="75"/>
        <end position="97"/>
    </location>
</feature>
<evidence type="ECO:0000313" key="2">
    <source>
        <dbReference type="EMBL" id="SCX50431.1"/>
    </source>
</evidence>
<dbReference type="AlphaFoldDB" id="A0A1G4YAF2"/>
<dbReference type="RefSeq" id="WP_092804296.1">
    <property type="nucleotide sequence ID" value="NZ_FMUH01000003.1"/>
</dbReference>
<evidence type="ECO:0000313" key="3">
    <source>
        <dbReference type="Proteomes" id="UP000198981"/>
    </source>
</evidence>
<evidence type="ECO:0000256" key="1">
    <source>
        <dbReference type="SAM" id="Phobius"/>
    </source>
</evidence>
<feature type="transmembrane region" description="Helical" evidence="1">
    <location>
        <begin position="45"/>
        <end position="68"/>
    </location>
</feature>
<gene>
    <name evidence="2" type="ORF">SAMN03159343_2407</name>
</gene>
<dbReference type="STRING" id="1960309.SAMN03159343_2407"/>
<name>A0A1G4YAF2_9ACTN</name>
<feature type="transmembrane region" description="Helical" evidence="1">
    <location>
        <begin position="12"/>
        <end position="39"/>
    </location>
</feature>
<reference evidence="3" key="1">
    <citation type="submission" date="2016-10" db="EMBL/GenBank/DDBJ databases">
        <authorList>
            <person name="Varghese N."/>
            <person name="Submissions S."/>
        </authorList>
    </citation>
    <scope>NUCLEOTIDE SEQUENCE [LARGE SCALE GENOMIC DNA]</scope>
    <source>
        <strain evidence="3">DSM 45722</strain>
    </source>
</reference>
<keyword evidence="1" id="KW-0812">Transmembrane</keyword>
<evidence type="ECO:0008006" key="4">
    <source>
        <dbReference type="Google" id="ProtNLM"/>
    </source>
</evidence>
<feature type="transmembrane region" description="Helical" evidence="1">
    <location>
        <begin position="103"/>
        <end position="128"/>
    </location>
</feature>
<proteinExistence type="predicted"/>